<dbReference type="GO" id="GO:0005886">
    <property type="term" value="C:plasma membrane"/>
    <property type="evidence" value="ECO:0007669"/>
    <property type="project" value="UniProtKB-SubCell"/>
</dbReference>
<sequence>MKPLIFAVFGTLTLSACTIGPDYQFDLQAPQQTYANETAAIIAADGKAGLTAEASWWETFEDPLLSRLIGDAVAHNHDLEAARANVRLARALRAGRYSRLLPQVDASGAIVRQRPSENGAIDIGALSDAGVASLETNLIQTGFDAGWEIDVFGAARRGVEAAAREVDAAYDAQRDVTVTVIAEVARNYAELRGAQRRLALIEKNIGLQSETVALVEGKYRAGVAPELDLTRARANLASTEAQRADIRASERATAHRLAVLTGQAPAALLEELLTAEPLPSPPDIVPTGLPSDLLVRRADVREAERRMASATARVGQAKADFYPRFFLTGSAGLESTSFTDLFMGGSQAWSIGPAISLPIFRGGQLRANLSRSEAELDIARTRLEQSILIAVEDVETALVNYAEAHRRQQDLSDAVAAATRSVELARILYDRGLSEYLDVLDAERSLTSLEDTLAQSETGTIVRTIALYKALGGGWQVFEPSPPDVGANS</sequence>
<dbReference type="Pfam" id="PF02321">
    <property type="entry name" value="OEP"/>
    <property type="match status" value="2"/>
</dbReference>
<dbReference type="SUPFAM" id="SSF56954">
    <property type="entry name" value="Outer membrane efflux proteins (OEP)"/>
    <property type="match status" value="1"/>
</dbReference>
<comment type="similarity">
    <text evidence="1 2">Belongs to the outer membrane factor (OMF) (TC 1.B.17) family.</text>
</comment>
<dbReference type="InParanoid" id="A0A3M0BWP2"/>
<dbReference type="NCBIfam" id="TIGR01845">
    <property type="entry name" value="outer_NodT"/>
    <property type="match status" value="1"/>
</dbReference>
<dbReference type="OrthoDB" id="7181739at2"/>
<dbReference type="PROSITE" id="PS51257">
    <property type="entry name" value="PROKAR_LIPOPROTEIN"/>
    <property type="match status" value="1"/>
</dbReference>
<dbReference type="AlphaFoldDB" id="A0A3M0BWP2"/>
<keyword evidence="2" id="KW-0812">Transmembrane</keyword>
<dbReference type="Proteomes" id="UP000271227">
    <property type="component" value="Unassembled WGS sequence"/>
</dbReference>
<organism evidence="3 4">
    <name type="scientific">Eilatimonas milleporae</name>
    <dbReference type="NCBI Taxonomy" id="911205"/>
    <lineage>
        <taxon>Bacteria</taxon>
        <taxon>Pseudomonadati</taxon>
        <taxon>Pseudomonadota</taxon>
        <taxon>Alphaproteobacteria</taxon>
        <taxon>Kordiimonadales</taxon>
        <taxon>Kordiimonadaceae</taxon>
        <taxon>Eilatimonas</taxon>
    </lineage>
</organism>
<keyword evidence="4" id="KW-1185">Reference proteome</keyword>
<evidence type="ECO:0000313" key="3">
    <source>
        <dbReference type="EMBL" id="RMB02011.1"/>
    </source>
</evidence>
<dbReference type="FunCoup" id="A0A3M0BWP2">
    <property type="interactions" value="213"/>
</dbReference>
<reference evidence="3 4" key="1">
    <citation type="submission" date="2018-10" db="EMBL/GenBank/DDBJ databases">
        <title>Genomic Encyclopedia of Archaeal and Bacterial Type Strains, Phase II (KMG-II): from individual species to whole genera.</title>
        <authorList>
            <person name="Goeker M."/>
        </authorList>
    </citation>
    <scope>NUCLEOTIDE SEQUENCE [LARGE SCALE GENOMIC DNA]</scope>
    <source>
        <strain evidence="3 4">DSM 25217</strain>
    </source>
</reference>
<accession>A0A3M0BWP2</accession>
<dbReference type="PANTHER" id="PTHR30203:SF25">
    <property type="entry name" value="OUTER MEMBRANE PROTEIN-RELATED"/>
    <property type="match status" value="1"/>
</dbReference>
<protein>
    <submittedName>
        <fullName evidence="3">Multidrug efflux system outer membrane protein</fullName>
    </submittedName>
</protein>
<comment type="subcellular location">
    <subcellularLocation>
        <location evidence="2">Cell membrane</location>
        <topology evidence="2">Lipid-anchor</topology>
    </subcellularLocation>
</comment>
<dbReference type="RefSeq" id="WP_121940146.1">
    <property type="nucleotide sequence ID" value="NZ_REFR01000015.1"/>
</dbReference>
<dbReference type="Gene3D" id="1.20.1600.10">
    <property type="entry name" value="Outer membrane efflux proteins (OEP)"/>
    <property type="match status" value="1"/>
</dbReference>
<evidence type="ECO:0000313" key="4">
    <source>
        <dbReference type="Proteomes" id="UP000271227"/>
    </source>
</evidence>
<name>A0A3M0BWP2_9PROT</name>
<keyword evidence="2" id="KW-0472">Membrane</keyword>
<dbReference type="PANTHER" id="PTHR30203">
    <property type="entry name" value="OUTER MEMBRANE CATION EFFLUX PROTEIN"/>
    <property type="match status" value="1"/>
</dbReference>
<dbReference type="InterPro" id="IPR010131">
    <property type="entry name" value="MdtP/NodT-like"/>
</dbReference>
<evidence type="ECO:0000256" key="1">
    <source>
        <dbReference type="ARBA" id="ARBA00007613"/>
    </source>
</evidence>
<dbReference type="GO" id="GO:0015562">
    <property type="term" value="F:efflux transmembrane transporter activity"/>
    <property type="evidence" value="ECO:0007669"/>
    <property type="project" value="InterPro"/>
</dbReference>
<dbReference type="EMBL" id="REFR01000015">
    <property type="protein sequence ID" value="RMB02011.1"/>
    <property type="molecule type" value="Genomic_DNA"/>
</dbReference>
<dbReference type="InterPro" id="IPR003423">
    <property type="entry name" value="OMP_efflux"/>
</dbReference>
<keyword evidence="2" id="KW-1134">Transmembrane beta strand</keyword>
<keyword evidence="2" id="KW-0449">Lipoprotein</keyword>
<keyword evidence="2" id="KW-0564">Palmitate</keyword>
<gene>
    <name evidence="3" type="ORF">BXY39_3521</name>
</gene>
<comment type="caution">
    <text evidence="3">The sequence shown here is derived from an EMBL/GenBank/DDBJ whole genome shotgun (WGS) entry which is preliminary data.</text>
</comment>
<evidence type="ECO:0000256" key="2">
    <source>
        <dbReference type="RuleBase" id="RU362097"/>
    </source>
</evidence>
<dbReference type="Gene3D" id="2.20.200.10">
    <property type="entry name" value="Outer membrane efflux proteins (OEP)"/>
    <property type="match status" value="1"/>
</dbReference>
<proteinExistence type="inferred from homology"/>